<evidence type="ECO:0000313" key="1">
    <source>
        <dbReference type="EMBL" id="AZE47286.1"/>
    </source>
</evidence>
<dbReference type="EMBL" id="CP027753">
    <property type="protein sequence ID" value="AZE47286.1"/>
    <property type="molecule type" value="Genomic_DNA"/>
</dbReference>
<protein>
    <submittedName>
        <fullName evidence="1">Uncharacterized protein</fullName>
    </submittedName>
</protein>
<reference evidence="1 2" key="1">
    <citation type="submission" date="2018-03" db="EMBL/GenBank/DDBJ databases">
        <title>Diversity of phytobeneficial traits revealed by whole-genome analysis of worldwide-isolated phenazine-producing Pseudomonas spp.</title>
        <authorList>
            <person name="Biessy A."/>
            <person name="Novinscak A."/>
            <person name="Blom J."/>
            <person name="Leger G."/>
            <person name="Thomashow L.S."/>
            <person name="Cazorla F.M."/>
            <person name="Josic D."/>
            <person name="Filion M."/>
        </authorList>
    </citation>
    <scope>NUCLEOTIDE SEQUENCE [LARGE SCALE GENOMIC DNA]</scope>
    <source>
        <strain evidence="1 2">B25</strain>
    </source>
</reference>
<sequence length="613" mass="68386">MAIYLIVKVIHRLDEIVVVKAVSTSNQRRVIFRVKNQLCTAVLPGRTYSVRRAHGQISFTLHPTSPAHWSLLVKHSFYIPEVQISGREQNRLLTLTNHGISSALLALEKQDHEALSAYISEPYASTLSFYFCRQTCLLEAISSLIDGGFSYHEAMNICLTHCPEEARTLLDTPAKAFPFLGARHGQRGDSSAGKLANSPAYRLIDWMLTQAMQGATLLPASDVPSELRPALPYCLDNRLLVAKDEHYQLMGHHLIQSSIRSQFQTLNHHFFPTYSDREIEYAYVRYSSLFRAFNDSDYYQQVGEAINSRFSIFTHSSNDSAAAFCDEFSSILQILGGSEPNVVHQGLAGQYGSEAQVIHWESISDAHGEYRTFVVWDFQWYSAVETSLLLAHFTPRDRVVLLCNQATAIDGSLNGHIVSQLRNYFPSHSIEKPRDAIPSSPSTHSSLDQAIAELQADPNLVAICDSYRLCEVINELVRKRGKPTALETQWDTYSKGDRLLLKQASPKTVTYARLVSTDDRGLVLETQGRHWRIDTETVRESVCSLGAAMTIGDALHAGVSRAVVVTDMATMSGLAQVIKEHGIDLIGAFAYDMTKAHIPRVDVSLQRITPSVE</sequence>
<organism evidence="1 2">
    <name type="scientific">Pseudomonas chlororaphis</name>
    <dbReference type="NCBI Taxonomy" id="587753"/>
    <lineage>
        <taxon>Bacteria</taxon>
        <taxon>Pseudomonadati</taxon>
        <taxon>Pseudomonadota</taxon>
        <taxon>Gammaproteobacteria</taxon>
        <taxon>Pseudomonadales</taxon>
        <taxon>Pseudomonadaceae</taxon>
        <taxon>Pseudomonas</taxon>
    </lineage>
</organism>
<gene>
    <name evidence="1" type="ORF">C4K04_1596</name>
</gene>
<accession>A0A3G7TM21</accession>
<dbReference type="Proteomes" id="UP000268048">
    <property type="component" value="Chromosome"/>
</dbReference>
<name>A0A3G7TM21_9PSED</name>
<evidence type="ECO:0000313" key="2">
    <source>
        <dbReference type="Proteomes" id="UP000268048"/>
    </source>
</evidence>
<dbReference type="AlphaFoldDB" id="A0A3G7TM21"/>
<proteinExistence type="predicted"/>